<evidence type="ECO:0000313" key="3">
    <source>
        <dbReference type="Proteomes" id="UP001207605"/>
    </source>
</evidence>
<proteinExistence type="predicted"/>
<dbReference type="GO" id="GO:0004519">
    <property type="term" value="F:endonuclease activity"/>
    <property type="evidence" value="ECO:0007669"/>
    <property type="project" value="UniProtKB-KW"/>
</dbReference>
<dbReference type="InterPro" id="IPR011335">
    <property type="entry name" value="Restrct_endonuc-II-like"/>
</dbReference>
<evidence type="ECO:0000313" key="2">
    <source>
        <dbReference type="EMBL" id="MCU6699603.1"/>
    </source>
</evidence>
<accession>A0ABT2S4T4</accession>
<reference evidence="2 3" key="1">
    <citation type="journal article" date="2021" name="ISME Commun">
        <title>Automated analysis of genomic sequences facilitates high-throughput and comprehensive description of bacteria.</title>
        <authorList>
            <person name="Hitch T.C.A."/>
        </authorList>
    </citation>
    <scope>NUCLEOTIDE SEQUENCE [LARGE SCALE GENOMIC DNA]</scope>
    <source>
        <strain evidence="2 3">Sanger_02</strain>
    </source>
</reference>
<dbReference type="InterPro" id="IPR012296">
    <property type="entry name" value="Nuclease_put_TT1808"/>
</dbReference>
<dbReference type="SUPFAM" id="SSF52980">
    <property type="entry name" value="Restriction endonuclease-like"/>
    <property type="match status" value="1"/>
</dbReference>
<name>A0ABT2S4T4_9FIRM</name>
<keyword evidence="2" id="KW-0378">Hydrolase</keyword>
<gene>
    <name evidence="2" type="ORF">OCV65_05045</name>
</gene>
<keyword evidence="3" id="KW-1185">Reference proteome</keyword>
<dbReference type="CDD" id="cd06260">
    <property type="entry name" value="DUF820-like"/>
    <property type="match status" value="1"/>
</dbReference>
<sequence>MNHKSINHESEQNTERVNEVHKAMPAYAVLRKRQGEYTLEDYYALPDDIRAELIDGELIFLEAPSSIHQELIGELFFEIKLYIRTNNGPCKILPSPLDVQLDCDNRTMLQPDISVICHRDRIVKKGIYGAPDLCIEIVSPSSRKRDYEKKRMKYQNAGVREYWIVDPKTESVLCYFFEESGKPHSYTFDDKIPVRIYDNNLVINFAEIKERLV</sequence>
<protein>
    <submittedName>
        <fullName evidence="2">Uma2 family endonuclease</fullName>
    </submittedName>
</protein>
<feature type="domain" description="Putative restriction endonuclease" evidence="1">
    <location>
        <begin position="39"/>
        <end position="178"/>
    </location>
</feature>
<comment type="caution">
    <text evidence="2">The sequence shown here is derived from an EMBL/GenBank/DDBJ whole genome shotgun (WGS) entry which is preliminary data.</text>
</comment>
<dbReference type="Gene3D" id="3.90.1570.10">
    <property type="entry name" value="tt1808, chain A"/>
    <property type="match status" value="1"/>
</dbReference>
<keyword evidence="2" id="KW-0255">Endonuclease</keyword>
<dbReference type="RefSeq" id="WP_262581163.1">
    <property type="nucleotide sequence ID" value="NZ_JAOQJV010000004.1"/>
</dbReference>
<dbReference type="Pfam" id="PF05685">
    <property type="entry name" value="Uma2"/>
    <property type="match status" value="1"/>
</dbReference>
<dbReference type="InterPro" id="IPR008538">
    <property type="entry name" value="Uma2"/>
</dbReference>
<dbReference type="PANTHER" id="PTHR34107">
    <property type="entry name" value="SLL0198 PROTEIN-RELATED"/>
    <property type="match status" value="1"/>
</dbReference>
<dbReference type="EMBL" id="JAOQJV010000004">
    <property type="protein sequence ID" value="MCU6699603.1"/>
    <property type="molecule type" value="Genomic_DNA"/>
</dbReference>
<dbReference type="Proteomes" id="UP001207605">
    <property type="component" value="Unassembled WGS sequence"/>
</dbReference>
<keyword evidence="2" id="KW-0540">Nuclease</keyword>
<dbReference type="PANTHER" id="PTHR34107:SF4">
    <property type="entry name" value="SLL1222 PROTEIN"/>
    <property type="match status" value="1"/>
</dbReference>
<evidence type="ECO:0000259" key="1">
    <source>
        <dbReference type="Pfam" id="PF05685"/>
    </source>
</evidence>
<organism evidence="2 3">
    <name type="scientific">Dorea ammoniilytica</name>
    <dbReference type="NCBI Taxonomy" id="2981788"/>
    <lineage>
        <taxon>Bacteria</taxon>
        <taxon>Bacillati</taxon>
        <taxon>Bacillota</taxon>
        <taxon>Clostridia</taxon>
        <taxon>Lachnospirales</taxon>
        <taxon>Lachnospiraceae</taxon>
        <taxon>Dorea</taxon>
    </lineage>
</organism>